<sequence>METCSISLFKGGLNIGMNFTLVTYFFLSVL</sequence>
<evidence type="ECO:0000256" key="1">
    <source>
        <dbReference type="SAM" id="Phobius"/>
    </source>
</evidence>
<keyword evidence="1" id="KW-0812">Transmembrane</keyword>
<dbReference type="EMBL" id="GBRH01255507">
    <property type="protein sequence ID" value="JAD42388.1"/>
    <property type="molecule type" value="Transcribed_RNA"/>
</dbReference>
<name>A0A0A8ZXC2_ARUDO</name>
<keyword evidence="1" id="KW-0472">Membrane</keyword>
<reference evidence="2" key="2">
    <citation type="journal article" date="2015" name="Data Brief">
        <title>Shoot transcriptome of the giant reed, Arundo donax.</title>
        <authorList>
            <person name="Barrero R.A."/>
            <person name="Guerrero F.D."/>
            <person name="Moolhuijzen P."/>
            <person name="Goolsby J.A."/>
            <person name="Tidwell J."/>
            <person name="Bellgard S.E."/>
            <person name="Bellgard M.I."/>
        </authorList>
    </citation>
    <scope>NUCLEOTIDE SEQUENCE</scope>
    <source>
        <tissue evidence="2">Shoot tissue taken approximately 20 cm above the soil surface</tissue>
    </source>
</reference>
<reference evidence="2" key="1">
    <citation type="submission" date="2014-09" db="EMBL/GenBank/DDBJ databases">
        <authorList>
            <person name="Magalhaes I.L.F."/>
            <person name="Oliveira U."/>
            <person name="Santos F.R."/>
            <person name="Vidigal T.H.D.A."/>
            <person name="Brescovit A.D."/>
            <person name="Santos A.J."/>
        </authorList>
    </citation>
    <scope>NUCLEOTIDE SEQUENCE</scope>
    <source>
        <tissue evidence="2">Shoot tissue taken approximately 20 cm above the soil surface</tissue>
    </source>
</reference>
<evidence type="ECO:0000313" key="2">
    <source>
        <dbReference type="EMBL" id="JAD42388.1"/>
    </source>
</evidence>
<organism evidence="2">
    <name type="scientific">Arundo donax</name>
    <name type="common">Giant reed</name>
    <name type="synonym">Donax arundinaceus</name>
    <dbReference type="NCBI Taxonomy" id="35708"/>
    <lineage>
        <taxon>Eukaryota</taxon>
        <taxon>Viridiplantae</taxon>
        <taxon>Streptophyta</taxon>
        <taxon>Embryophyta</taxon>
        <taxon>Tracheophyta</taxon>
        <taxon>Spermatophyta</taxon>
        <taxon>Magnoliopsida</taxon>
        <taxon>Liliopsida</taxon>
        <taxon>Poales</taxon>
        <taxon>Poaceae</taxon>
        <taxon>PACMAD clade</taxon>
        <taxon>Arundinoideae</taxon>
        <taxon>Arundineae</taxon>
        <taxon>Arundo</taxon>
    </lineage>
</organism>
<proteinExistence type="predicted"/>
<protein>
    <submittedName>
        <fullName evidence="2">Uncharacterized protein</fullName>
    </submittedName>
</protein>
<feature type="transmembrane region" description="Helical" evidence="1">
    <location>
        <begin position="7"/>
        <end position="27"/>
    </location>
</feature>
<keyword evidence="1" id="KW-1133">Transmembrane helix</keyword>
<accession>A0A0A8ZXC2</accession>
<dbReference type="AlphaFoldDB" id="A0A0A8ZXC2"/>